<reference evidence="6 7" key="1">
    <citation type="submission" date="2015-12" db="EMBL/GenBank/DDBJ databases">
        <title>A stable core within a dynamic pangenome in Sulfolobus acidocaldarius.</title>
        <authorList>
            <person name="Anderson R."/>
            <person name="Kouris A."/>
            <person name="Seward C."/>
            <person name="Campbell K."/>
            <person name="Whitaker R."/>
        </authorList>
    </citation>
    <scope>NUCLEOTIDE SEQUENCE [LARGE SCALE GENOMIC DNA]</scope>
    <source>
        <strain evidence="4 7">GG12-C01-09</strain>
        <strain evidence="5 6">NG05B_CO5_07</strain>
    </source>
</reference>
<evidence type="ECO:0000313" key="4">
    <source>
        <dbReference type="EMBL" id="ALU29257.1"/>
    </source>
</evidence>
<dbReference type="InterPro" id="IPR029063">
    <property type="entry name" value="SAM-dependent_MTases_sf"/>
</dbReference>
<dbReference type="GO" id="GO:0032259">
    <property type="term" value="P:methylation"/>
    <property type="evidence" value="ECO:0007669"/>
    <property type="project" value="UniProtKB-KW"/>
</dbReference>
<accession>A0A0U2X0R3</accession>
<name>A0A0U2X0R3_9CREN</name>
<dbReference type="GeneID" id="14550899"/>
<dbReference type="GO" id="GO:0008168">
    <property type="term" value="F:methyltransferase activity"/>
    <property type="evidence" value="ECO:0007669"/>
    <property type="project" value="UniProtKB-KW"/>
</dbReference>
<gene>
    <name evidence="4" type="ORF">ATY89_04435</name>
    <name evidence="5" type="ORF">ATZ20_07460</name>
</gene>
<keyword evidence="1" id="KW-0808">Transferase</keyword>
<dbReference type="STRING" id="1435377.SUSAZ_01890"/>
<evidence type="ECO:0000256" key="2">
    <source>
        <dbReference type="ARBA" id="ARBA00022691"/>
    </source>
</evidence>
<evidence type="ECO:0000259" key="3">
    <source>
        <dbReference type="Pfam" id="PF13847"/>
    </source>
</evidence>
<dbReference type="OMA" id="NISKIMF"/>
<keyword evidence="1" id="KW-0489">Methyltransferase</keyword>
<feature type="domain" description="Methyltransferase" evidence="3">
    <location>
        <begin position="39"/>
        <end position="154"/>
    </location>
</feature>
<dbReference type="EMBL" id="CP013694">
    <property type="protein sequence ID" value="ALU29257.1"/>
    <property type="molecule type" value="Genomic_DNA"/>
</dbReference>
<dbReference type="CDD" id="cd02440">
    <property type="entry name" value="AdoMet_MTases"/>
    <property type="match status" value="1"/>
</dbReference>
<dbReference type="Gene3D" id="3.40.50.150">
    <property type="entry name" value="Vaccinia Virus protein VP39"/>
    <property type="match status" value="1"/>
</dbReference>
<protein>
    <recommendedName>
        <fullName evidence="3">Methyltransferase domain-containing protein</fullName>
    </recommendedName>
</protein>
<dbReference type="SUPFAM" id="SSF53335">
    <property type="entry name" value="S-adenosyl-L-methionine-dependent methyltransferases"/>
    <property type="match status" value="1"/>
</dbReference>
<dbReference type="OrthoDB" id="57427at2157"/>
<dbReference type="Proteomes" id="UP000060043">
    <property type="component" value="Chromosome"/>
</dbReference>
<proteinExistence type="predicted"/>
<evidence type="ECO:0000313" key="6">
    <source>
        <dbReference type="Proteomes" id="UP000060043"/>
    </source>
</evidence>
<dbReference type="Pfam" id="PF13847">
    <property type="entry name" value="Methyltransf_31"/>
    <property type="match status" value="1"/>
</dbReference>
<dbReference type="AlphaFoldDB" id="A0A0U2X0R3"/>
<evidence type="ECO:0000256" key="1">
    <source>
        <dbReference type="ARBA" id="ARBA00022603"/>
    </source>
</evidence>
<dbReference type="PaxDb" id="1435377-SUSAZ_01890"/>
<evidence type="ECO:0000313" key="5">
    <source>
        <dbReference type="EMBL" id="ALU31986.1"/>
    </source>
</evidence>
<sequence length="199" mass="22994">MSVDFGTYHHSTKEDSEMLRGIAKELFFQAFMKTGLPRDKEISVLDVGCGLGFLSYVVTQYFPKAKILGIDTFENSSLLDSDMRKAEENMEHLGIRDRVFFKRLNVLDITEELGHFDIVVSNLVFHNLGRRRFEAYEKITKVMKPSSFFINGDIFFGSEPEKSFEADISRLSKIFKLIFSKRLELKESLTYYIAVLTRA</sequence>
<organism evidence="5 6">
    <name type="scientific">Sulfolobus acidocaldarius</name>
    <dbReference type="NCBI Taxonomy" id="2285"/>
    <lineage>
        <taxon>Archaea</taxon>
        <taxon>Thermoproteota</taxon>
        <taxon>Thermoprotei</taxon>
        <taxon>Sulfolobales</taxon>
        <taxon>Sulfolobaceae</taxon>
        <taxon>Sulfolobus</taxon>
    </lineage>
</organism>
<dbReference type="InterPro" id="IPR025714">
    <property type="entry name" value="Methyltranfer_dom"/>
</dbReference>
<dbReference type="Proteomes" id="UP000065473">
    <property type="component" value="Chromosome"/>
</dbReference>
<dbReference type="RefSeq" id="WP_011277288.1">
    <property type="nucleotide sequence ID" value="NZ_BHWZ01000001.1"/>
</dbReference>
<keyword evidence="2" id="KW-0949">S-adenosyl-L-methionine</keyword>
<evidence type="ECO:0000313" key="7">
    <source>
        <dbReference type="Proteomes" id="UP000065473"/>
    </source>
</evidence>
<dbReference type="EMBL" id="CP013695">
    <property type="protein sequence ID" value="ALU31986.1"/>
    <property type="molecule type" value="Genomic_DNA"/>
</dbReference>